<reference evidence="1 2" key="1">
    <citation type="submission" date="2019-06" db="EMBL/GenBank/DDBJ databases">
        <title>Sequencing the genomes of 1000 actinobacteria strains.</title>
        <authorList>
            <person name="Klenk H.-P."/>
        </authorList>
    </citation>
    <scope>NUCLEOTIDE SEQUENCE [LARGE SCALE GENOMIC DNA]</scope>
    <source>
        <strain evidence="1 2">DSM 45015</strain>
    </source>
</reference>
<accession>A0A543NEF3</accession>
<name>A0A543NEF3_9ACTN</name>
<evidence type="ECO:0008006" key="3">
    <source>
        <dbReference type="Google" id="ProtNLM"/>
    </source>
</evidence>
<dbReference type="Proteomes" id="UP000317422">
    <property type="component" value="Unassembled WGS sequence"/>
</dbReference>
<evidence type="ECO:0000313" key="1">
    <source>
        <dbReference type="EMBL" id="TQN30212.1"/>
    </source>
</evidence>
<dbReference type="AlphaFoldDB" id="A0A543NEF3"/>
<comment type="caution">
    <text evidence="1">The sequence shown here is derived from an EMBL/GenBank/DDBJ whole genome shotgun (WGS) entry which is preliminary data.</text>
</comment>
<protein>
    <recommendedName>
        <fullName evidence="3">RiboL-PSP-HEPN domain-containing protein</fullName>
    </recommendedName>
</protein>
<organism evidence="1 2">
    <name type="scientific">Haloactinospora alba</name>
    <dbReference type="NCBI Taxonomy" id="405555"/>
    <lineage>
        <taxon>Bacteria</taxon>
        <taxon>Bacillati</taxon>
        <taxon>Actinomycetota</taxon>
        <taxon>Actinomycetes</taxon>
        <taxon>Streptosporangiales</taxon>
        <taxon>Nocardiopsidaceae</taxon>
        <taxon>Haloactinospora</taxon>
    </lineage>
</organism>
<sequence>MQRSWARYVATHQSVSGLFDTFNELRSAQKNPQGSIAERHRDLVRAAIVFTAAGMDTCLRTLMEDALGTLLSRDSKARGAFKGYVLDGNKRFGGNLTNTTKKAIAALDPQAELIGLYVQDTTAASIQSPSDLGRCRDALGLDSASLSDTKLRNHNDFFQARNEVAHELDLIEPSGKGTRGRRHRVVTAVGRQCDEALTLVAEFITATAKTVRSTQRPSH</sequence>
<dbReference type="EMBL" id="VFQC01000001">
    <property type="protein sequence ID" value="TQN30212.1"/>
    <property type="molecule type" value="Genomic_DNA"/>
</dbReference>
<evidence type="ECO:0000313" key="2">
    <source>
        <dbReference type="Proteomes" id="UP000317422"/>
    </source>
</evidence>
<proteinExistence type="predicted"/>
<gene>
    <name evidence="1" type="ORF">FHX37_0073</name>
</gene>
<keyword evidence="2" id="KW-1185">Reference proteome</keyword>